<dbReference type="EMBL" id="WFLM01000001">
    <property type="protein sequence ID" value="KAB8040444.1"/>
    <property type="molecule type" value="Genomic_DNA"/>
</dbReference>
<accession>A0A6N6VWK2</accession>
<protein>
    <recommendedName>
        <fullName evidence="3">Lipoprotein</fullName>
    </recommendedName>
</protein>
<dbReference type="OrthoDB" id="9774579at2"/>
<dbReference type="RefSeq" id="WP_153417959.1">
    <property type="nucleotide sequence ID" value="NZ_WFLM01000001.1"/>
</dbReference>
<dbReference type="Proteomes" id="UP000437748">
    <property type="component" value="Unassembled WGS sequence"/>
</dbReference>
<dbReference type="PROSITE" id="PS51257">
    <property type="entry name" value="PROKAR_LIPOPROTEIN"/>
    <property type="match status" value="1"/>
</dbReference>
<proteinExistence type="predicted"/>
<name>A0A6N6VWK2_9BACT</name>
<gene>
    <name evidence="1" type="ORF">GCL60_00585</name>
</gene>
<evidence type="ECO:0008006" key="3">
    <source>
        <dbReference type="Google" id="ProtNLM"/>
    </source>
</evidence>
<dbReference type="Gene3D" id="2.130.10.10">
    <property type="entry name" value="YVTN repeat-like/Quinoprotein amine dehydrogenase"/>
    <property type="match status" value="1"/>
</dbReference>
<keyword evidence="2" id="KW-1185">Reference proteome</keyword>
<reference evidence="1 2" key="1">
    <citation type="submission" date="2019-10" db="EMBL/GenBank/DDBJ databases">
        <title>New species of Slilvanegrellaceae.</title>
        <authorList>
            <person name="Pitt A."/>
            <person name="Hahn M.W."/>
        </authorList>
    </citation>
    <scope>NUCLEOTIDE SEQUENCE [LARGE SCALE GENOMIC DNA]</scope>
    <source>
        <strain evidence="1 2">SP-Ram-0.45-NSY-1</strain>
    </source>
</reference>
<evidence type="ECO:0000313" key="1">
    <source>
        <dbReference type="EMBL" id="KAB8040444.1"/>
    </source>
</evidence>
<evidence type="ECO:0000313" key="2">
    <source>
        <dbReference type="Proteomes" id="UP000437748"/>
    </source>
</evidence>
<dbReference type="AlphaFoldDB" id="A0A6N6VWK2"/>
<sequence length="329" mass="36310">MILKNLKIIILLYFTLNVILSCNRASVTGSNINNNEDITALSSVDLTAIIPPKAGSKFLYIANGGFPIYCNISQINGNILDCNNTGLNIDKAIGISIYKKYAFVLNRGENQIYKCYISNNGMLTYCSVNIISNLIQDSKHLTINNGYLYIGNYGSDSITYCEITELGDLKNCNMTGSNSNNAYSIRTNENYIYIGRNNTNAINVCSISTINGQLNTCNSSISISQPWGFAFLSGYFYATSLSDNAIYGSQISSNGTLKPVTLKFTHPMIQSPVSMTQDKNNFYLLTANANKVIQCVLDNSGMNLNYCSQYDGDLNQFSNNESELVFVKF</sequence>
<dbReference type="InterPro" id="IPR015943">
    <property type="entry name" value="WD40/YVTN_repeat-like_dom_sf"/>
</dbReference>
<dbReference type="SUPFAM" id="SSF63825">
    <property type="entry name" value="YWTD domain"/>
    <property type="match status" value="1"/>
</dbReference>
<comment type="caution">
    <text evidence="1">The sequence shown here is derived from an EMBL/GenBank/DDBJ whole genome shotgun (WGS) entry which is preliminary data.</text>
</comment>
<organism evidence="1 2">
    <name type="scientific">Silvanigrella paludirubra</name>
    <dbReference type="NCBI Taxonomy" id="2499159"/>
    <lineage>
        <taxon>Bacteria</taxon>
        <taxon>Pseudomonadati</taxon>
        <taxon>Bdellovibrionota</taxon>
        <taxon>Oligoflexia</taxon>
        <taxon>Silvanigrellales</taxon>
        <taxon>Silvanigrellaceae</taxon>
        <taxon>Silvanigrella</taxon>
    </lineage>
</organism>